<gene>
    <name evidence="1" type="ORF">ACFFIA_21710</name>
</gene>
<dbReference type="RefSeq" id="WP_377253444.1">
    <property type="nucleotide sequence ID" value="NZ_JBHLUH010000042.1"/>
</dbReference>
<name>A0ABV6M6F8_9ACTN</name>
<dbReference type="Pfam" id="PF02566">
    <property type="entry name" value="OsmC"/>
    <property type="match status" value="1"/>
</dbReference>
<evidence type="ECO:0000313" key="1">
    <source>
        <dbReference type="EMBL" id="MFC0530285.1"/>
    </source>
</evidence>
<dbReference type="InterPro" id="IPR036102">
    <property type="entry name" value="OsmC/Ohrsf"/>
</dbReference>
<dbReference type="Proteomes" id="UP001589867">
    <property type="component" value="Unassembled WGS sequence"/>
</dbReference>
<dbReference type="SUPFAM" id="SSF82784">
    <property type="entry name" value="OsmC-like"/>
    <property type="match status" value="1"/>
</dbReference>
<keyword evidence="1" id="KW-0560">Oxidoreductase</keyword>
<comment type="caution">
    <text evidence="1">The sequence shown here is derived from an EMBL/GenBank/DDBJ whole genome shotgun (WGS) entry which is preliminary data.</text>
</comment>
<dbReference type="Gene3D" id="3.30.300.20">
    <property type="match status" value="1"/>
</dbReference>
<accession>A0ABV6M6F8</accession>
<keyword evidence="1" id="KW-0575">Peroxidase</keyword>
<evidence type="ECO:0000313" key="2">
    <source>
        <dbReference type="Proteomes" id="UP001589867"/>
    </source>
</evidence>
<dbReference type="EMBL" id="JBHLUH010000042">
    <property type="protein sequence ID" value="MFC0530285.1"/>
    <property type="molecule type" value="Genomic_DNA"/>
</dbReference>
<dbReference type="InterPro" id="IPR003718">
    <property type="entry name" value="OsmC/Ohr_fam"/>
</dbReference>
<dbReference type="GO" id="GO:0004601">
    <property type="term" value="F:peroxidase activity"/>
    <property type="evidence" value="ECO:0007669"/>
    <property type="project" value="UniProtKB-KW"/>
</dbReference>
<keyword evidence="2" id="KW-1185">Reference proteome</keyword>
<proteinExistence type="predicted"/>
<protein>
    <submittedName>
        <fullName evidence="1">OsmC family protein</fullName>
        <ecNumber evidence="1">1.11.1.-</ecNumber>
    </submittedName>
</protein>
<reference evidence="1 2" key="1">
    <citation type="submission" date="2024-09" db="EMBL/GenBank/DDBJ databases">
        <authorList>
            <person name="Sun Q."/>
            <person name="Mori K."/>
        </authorList>
    </citation>
    <scope>NUCLEOTIDE SEQUENCE [LARGE SCALE GENOMIC DNA]</scope>
    <source>
        <strain evidence="1 2">TBRC 3947</strain>
    </source>
</reference>
<dbReference type="EC" id="1.11.1.-" evidence="1"/>
<organism evidence="1 2">
    <name type="scientific">Phytohabitans kaempferiae</name>
    <dbReference type="NCBI Taxonomy" id="1620943"/>
    <lineage>
        <taxon>Bacteria</taxon>
        <taxon>Bacillati</taxon>
        <taxon>Actinomycetota</taxon>
        <taxon>Actinomycetes</taxon>
        <taxon>Micromonosporales</taxon>
        <taxon>Micromonosporaceae</taxon>
    </lineage>
</organism>
<dbReference type="InterPro" id="IPR015946">
    <property type="entry name" value="KH_dom-like_a/b"/>
</dbReference>
<sequence length="171" mass="19348">MAQMTLEQIPADKLDRVDQISVSTRYLGRYQSVSSIRDVPEVYIDEPQSMGGVNSGPTALESTLAALNACSAMIMFLVRKEMKFDLGAVRFQTDGWVDKRSVEMRRTKQPYSAIAPLTEHYFKVEQKVYITTSESGERLDHFRGEVLRLCPMHALLRDAGVPVESQWTIES</sequence>